<dbReference type="AlphaFoldDB" id="A0A0E9XK47"/>
<dbReference type="EMBL" id="GBXM01006514">
    <property type="protein sequence ID" value="JAI02064.1"/>
    <property type="molecule type" value="Transcribed_RNA"/>
</dbReference>
<accession>A0A0E9XK47</accession>
<proteinExistence type="predicted"/>
<organism evidence="1">
    <name type="scientific">Anguilla anguilla</name>
    <name type="common">European freshwater eel</name>
    <name type="synonym">Muraena anguilla</name>
    <dbReference type="NCBI Taxonomy" id="7936"/>
    <lineage>
        <taxon>Eukaryota</taxon>
        <taxon>Metazoa</taxon>
        <taxon>Chordata</taxon>
        <taxon>Craniata</taxon>
        <taxon>Vertebrata</taxon>
        <taxon>Euteleostomi</taxon>
        <taxon>Actinopterygii</taxon>
        <taxon>Neopterygii</taxon>
        <taxon>Teleostei</taxon>
        <taxon>Anguilliformes</taxon>
        <taxon>Anguillidae</taxon>
        <taxon>Anguilla</taxon>
    </lineage>
</organism>
<sequence>MVVLKLIRSNEKLLSSLDFVHPTLSLQLFVLHIDFCPIYEQGHIHTRFTKGECVDQCHD</sequence>
<reference evidence="1" key="2">
    <citation type="journal article" date="2015" name="Fish Shellfish Immunol.">
        <title>Early steps in the European eel (Anguilla anguilla)-Vibrio vulnificus interaction in the gills: Role of the RtxA13 toxin.</title>
        <authorList>
            <person name="Callol A."/>
            <person name="Pajuelo D."/>
            <person name="Ebbesson L."/>
            <person name="Teles M."/>
            <person name="MacKenzie S."/>
            <person name="Amaro C."/>
        </authorList>
    </citation>
    <scope>NUCLEOTIDE SEQUENCE</scope>
</reference>
<name>A0A0E9XK47_ANGAN</name>
<reference evidence="1" key="1">
    <citation type="submission" date="2014-11" db="EMBL/GenBank/DDBJ databases">
        <authorList>
            <person name="Amaro Gonzalez C."/>
        </authorList>
    </citation>
    <scope>NUCLEOTIDE SEQUENCE</scope>
</reference>
<protein>
    <submittedName>
        <fullName evidence="1">Uncharacterized protein</fullName>
    </submittedName>
</protein>
<evidence type="ECO:0000313" key="1">
    <source>
        <dbReference type="EMBL" id="JAI02064.1"/>
    </source>
</evidence>